<comment type="caution">
    <text evidence="3">The sequence shown here is derived from an EMBL/GenBank/DDBJ whole genome shotgun (WGS) entry which is preliminary data.</text>
</comment>
<dbReference type="CDD" id="cd01066">
    <property type="entry name" value="APP_MetAP"/>
    <property type="match status" value="1"/>
</dbReference>
<reference evidence="3 4" key="1">
    <citation type="journal article" date="2019" name="Nat. Microbiol.">
        <title>Mediterranean grassland soil C-N compound turnover is dependent on rainfall and depth, and is mediated by genomically divergent microorganisms.</title>
        <authorList>
            <person name="Diamond S."/>
            <person name="Andeer P.F."/>
            <person name="Li Z."/>
            <person name="Crits-Christoph A."/>
            <person name="Burstein D."/>
            <person name="Anantharaman K."/>
            <person name="Lane K.R."/>
            <person name="Thomas B.C."/>
            <person name="Pan C."/>
            <person name="Northen T.R."/>
            <person name="Banfield J.F."/>
        </authorList>
    </citation>
    <scope>NUCLEOTIDE SEQUENCE [LARGE SCALE GENOMIC DNA]</scope>
    <source>
        <strain evidence="3">NP_7</strain>
    </source>
</reference>
<keyword evidence="3" id="KW-0645">Protease</keyword>
<accession>A0A537JJG7</accession>
<dbReference type="PANTHER" id="PTHR46112:SF2">
    <property type="entry name" value="XAA-PRO AMINOPEPTIDASE P-RELATED"/>
    <property type="match status" value="1"/>
</dbReference>
<dbReference type="EMBL" id="VBAO01000064">
    <property type="protein sequence ID" value="TMI83697.1"/>
    <property type="molecule type" value="Genomic_DNA"/>
</dbReference>
<dbReference type="Pfam" id="PF01321">
    <property type="entry name" value="Creatinase_N"/>
    <property type="match status" value="1"/>
</dbReference>
<dbReference type="Pfam" id="PF00557">
    <property type="entry name" value="Peptidase_M24"/>
    <property type="match status" value="1"/>
</dbReference>
<keyword evidence="3" id="KW-0378">Hydrolase</keyword>
<protein>
    <submittedName>
        <fullName evidence="3">Aminopeptidase P family protein</fullName>
    </submittedName>
</protein>
<dbReference type="Gene3D" id="3.40.350.10">
    <property type="entry name" value="Creatinase/prolidase N-terminal domain"/>
    <property type="match status" value="1"/>
</dbReference>
<dbReference type="SUPFAM" id="SSF53092">
    <property type="entry name" value="Creatinase/prolidase N-terminal domain"/>
    <property type="match status" value="1"/>
</dbReference>
<feature type="domain" description="Creatinase N-terminal" evidence="2">
    <location>
        <begin position="24"/>
        <end position="147"/>
    </location>
</feature>
<sequence length="381" mass="41939">MSIFTPSEIMRRWDLVRDHLGESECAVVPSFHNSYYLSGFPMIQWGRWAITVLFRDHDPVLTIPGFEASGASAHSPIRDVRLYRDDDGPSSMRTATEHAIAAIRQRRCRVIGIEGRGMPAAMYVQLSTAFPDAVFRDVTDAIEEARIASSAEEIAYLREASKVADAGMKAILEQMRPGTSESLLCADAHLVMARAVSDGLEAHTNCYMQQGERSAQCHRGSTSAPIERGQIVEIVCESEIWHYQAAIERCVLVGSASEKVERAYRVMLDAFKTAKETVRPGVRFADVDAAARRILLDAGYENITTGTGLVRNILHHTGGRIEFGNLRPRNDRTLLPGMVLTIEPWAVVAGVGGPRHCDMVLVTGEGHEALSRVEAGLLRVP</sequence>
<dbReference type="InterPro" id="IPR036005">
    <property type="entry name" value="Creatinase/aminopeptidase-like"/>
</dbReference>
<gene>
    <name evidence="3" type="ORF">E6H04_02440</name>
</gene>
<dbReference type="Proteomes" id="UP000320048">
    <property type="component" value="Unassembled WGS sequence"/>
</dbReference>
<evidence type="ECO:0000313" key="4">
    <source>
        <dbReference type="Proteomes" id="UP000320048"/>
    </source>
</evidence>
<dbReference type="Gene3D" id="3.90.230.10">
    <property type="entry name" value="Creatinase/methionine aminopeptidase superfamily"/>
    <property type="match status" value="1"/>
</dbReference>
<dbReference type="SUPFAM" id="SSF55920">
    <property type="entry name" value="Creatinase/aminopeptidase"/>
    <property type="match status" value="1"/>
</dbReference>
<dbReference type="InterPro" id="IPR029149">
    <property type="entry name" value="Creatin/AminoP/Spt16_N"/>
</dbReference>
<evidence type="ECO:0000259" key="2">
    <source>
        <dbReference type="Pfam" id="PF01321"/>
    </source>
</evidence>
<dbReference type="InterPro" id="IPR000994">
    <property type="entry name" value="Pept_M24"/>
</dbReference>
<dbReference type="AlphaFoldDB" id="A0A537JJG7"/>
<dbReference type="GO" id="GO:0004177">
    <property type="term" value="F:aminopeptidase activity"/>
    <property type="evidence" value="ECO:0007669"/>
    <property type="project" value="UniProtKB-KW"/>
</dbReference>
<feature type="domain" description="Peptidase M24" evidence="1">
    <location>
        <begin position="156"/>
        <end position="363"/>
    </location>
</feature>
<dbReference type="PANTHER" id="PTHR46112">
    <property type="entry name" value="AMINOPEPTIDASE"/>
    <property type="match status" value="1"/>
</dbReference>
<keyword evidence="3" id="KW-0031">Aminopeptidase</keyword>
<evidence type="ECO:0000259" key="1">
    <source>
        <dbReference type="Pfam" id="PF00557"/>
    </source>
</evidence>
<dbReference type="InterPro" id="IPR000587">
    <property type="entry name" value="Creatinase_N"/>
</dbReference>
<dbReference type="InterPro" id="IPR050659">
    <property type="entry name" value="Peptidase_M24B"/>
</dbReference>
<organism evidence="3 4">
    <name type="scientific">Candidatus Segetimicrobium genomatis</name>
    <dbReference type="NCBI Taxonomy" id="2569760"/>
    <lineage>
        <taxon>Bacteria</taxon>
        <taxon>Bacillati</taxon>
        <taxon>Candidatus Sysuimicrobiota</taxon>
        <taxon>Candidatus Sysuimicrobiia</taxon>
        <taxon>Candidatus Sysuimicrobiales</taxon>
        <taxon>Candidatus Segetimicrobiaceae</taxon>
        <taxon>Candidatus Segetimicrobium</taxon>
    </lineage>
</organism>
<proteinExistence type="predicted"/>
<evidence type="ECO:0000313" key="3">
    <source>
        <dbReference type="EMBL" id="TMI83697.1"/>
    </source>
</evidence>
<name>A0A537JJG7_9BACT</name>